<dbReference type="Gene3D" id="3.10.20.310">
    <property type="entry name" value="membrane protein fhac"/>
    <property type="match status" value="1"/>
</dbReference>
<dbReference type="Pfam" id="PF08479">
    <property type="entry name" value="POTRA_2"/>
    <property type="match status" value="1"/>
</dbReference>
<dbReference type="PROSITE" id="PS51779">
    <property type="entry name" value="POTRA"/>
    <property type="match status" value="1"/>
</dbReference>
<organism evidence="11 12">
    <name type="scientific">Ideonella azotifigens</name>
    <dbReference type="NCBI Taxonomy" id="513160"/>
    <lineage>
        <taxon>Bacteria</taxon>
        <taxon>Pseudomonadati</taxon>
        <taxon>Pseudomonadota</taxon>
        <taxon>Betaproteobacteria</taxon>
        <taxon>Burkholderiales</taxon>
        <taxon>Sphaerotilaceae</taxon>
        <taxon>Ideonella</taxon>
    </lineage>
</organism>
<comment type="subcellular location">
    <subcellularLocation>
        <location evidence="1">Cell outer membrane</location>
    </subcellularLocation>
</comment>
<dbReference type="Proteomes" id="UP001500279">
    <property type="component" value="Unassembled WGS sequence"/>
</dbReference>
<feature type="compositionally biased region" description="Low complexity" evidence="9">
    <location>
        <begin position="37"/>
        <end position="52"/>
    </location>
</feature>
<evidence type="ECO:0000256" key="8">
    <source>
        <dbReference type="ARBA" id="ARBA00023237"/>
    </source>
</evidence>
<evidence type="ECO:0000256" key="5">
    <source>
        <dbReference type="ARBA" id="ARBA00022692"/>
    </source>
</evidence>
<name>A0ABN1KA99_9BURK</name>
<feature type="region of interest" description="Disordered" evidence="9">
    <location>
        <begin position="19"/>
        <end position="54"/>
    </location>
</feature>
<proteinExistence type="inferred from homology"/>
<keyword evidence="5" id="KW-0812">Transmembrane</keyword>
<keyword evidence="6" id="KW-0653">Protein transport</keyword>
<reference evidence="11 12" key="1">
    <citation type="journal article" date="2019" name="Int. J. Syst. Evol. Microbiol.">
        <title>The Global Catalogue of Microorganisms (GCM) 10K type strain sequencing project: providing services to taxonomists for standard genome sequencing and annotation.</title>
        <authorList>
            <consortium name="The Broad Institute Genomics Platform"/>
            <consortium name="The Broad Institute Genome Sequencing Center for Infectious Disease"/>
            <person name="Wu L."/>
            <person name="Ma J."/>
        </authorList>
    </citation>
    <scope>NUCLEOTIDE SEQUENCE [LARGE SCALE GENOMIC DNA]</scope>
    <source>
        <strain evidence="11 12">JCM 15503</strain>
    </source>
</reference>
<evidence type="ECO:0000256" key="6">
    <source>
        <dbReference type="ARBA" id="ARBA00022927"/>
    </source>
</evidence>
<keyword evidence="3" id="KW-0813">Transport</keyword>
<gene>
    <name evidence="11" type="primary">cdrB</name>
    <name evidence="11" type="ORF">GCM10009107_42090</name>
</gene>
<dbReference type="InterPro" id="IPR005565">
    <property type="entry name" value="Hemolysn_activator_HlyB_C"/>
</dbReference>
<dbReference type="PANTHER" id="PTHR34597">
    <property type="entry name" value="SLR1661 PROTEIN"/>
    <property type="match status" value="1"/>
</dbReference>
<dbReference type="Pfam" id="PF03865">
    <property type="entry name" value="ShlB"/>
    <property type="match status" value="1"/>
</dbReference>
<evidence type="ECO:0000256" key="7">
    <source>
        <dbReference type="ARBA" id="ARBA00023136"/>
    </source>
</evidence>
<keyword evidence="8" id="KW-0998">Cell outer membrane</keyword>
<dbReference type="Gene3D" id="2.40.160.50">
    <property type="entry name" value="membrane protein fhac: a member of the omp85/tpsb transporter family"/>
    <property type="match status" value="1"/>
</dbReference>
<keyword evidence="4" id="KW-1134">Transmembrane beta strand</keyword>
<evidence type="ECO:0000256" key="9">
    <source>
        <dbReference type="SAM" id="MobiDB-lite"/>
    </source>
</evidence>
<protein>
    <submittedName>
        <fullName evidence="11">Two-partner secretion system transporter CdrB</fullName>
    </submittedName>
</protein>
<dbReference type="RefSeq" id="WP_231010031.1">
    <property type="nucleotide sequence ID" value="NZ_BAAAEW010000026.1"/>
</dbReference>
<evidence type="ECO:0000256" key="2">
    <source>
        <dbReference type="ARBA" id="ARBA00009055"/>
    </source>
</evidence>
<accession>A0ABN1KA99</accession>
<evidence type="ECO:0000313" key="12">
    <source>
        <dbReference type="Proteomes" id="UP001500279"/>
    </source>
</evidence>
<evidence type="ECO:0000256" key="1">
    <source>
        <dbReference type="ARBA" id="ARBA00004442"/>
    </source>
</evidence>
<keyword evidence="12" id="KW-1185">Reference proteome</keyword>
<dbReference type="InterPro" id="IPR034746">
    <property type="entry name" value="POTRA"/>
</dbReference>
<dbReference type="InterPro" id="IPR051544">
    <property type="entry name" value="TPS_OM_transporter"/>
</dbReference>
<keyword evidence="7" id="KW-0472">Membrane</keyword>
<evidence type="ECO:0000259" key="10">
    <source>
        <dbReference type="PROSITE" id="PS51779"/>
    </source>
</evidence>
<evidence type="ECO:0000313" key="11">
    <source>
        <dbReference type="EMBL" id="GAA0760035.1"/>
    </source>
</evidence>
<dbReference type="InterPro" id="IPR013686">
    <property type="entry name" value="Polypept-transport_assoc_ShlB"/>
</dbReference>
<feature type="domain" description="POTRA" evidence="10">
    <location>
        <begin position="64"/>
        <end position="139"/>
    </location>
</feature>
<comment type="similarity">
    <text evidence="2">Belongs to the TPS (TC 1.B.20) family.</text>
</comment>
<dbReference type="EMBL" id="BAAAEW010000026">
    <property type="protein sequence ID" value="GAA0760035.1"/>
    <property type="molecule type" value="Genomic_DNA"/>
</dbReference>
<dbReference type="PANTHER" id="PTHR34597:SF6">
    <property type="entry name" value="BLR6126 PROTEIN"/>
    <property type="match status" value="1"/>
</dbReference>
<comment type="caution">
    <text evidence="11">The sequence shown here is derived from an EMBL/GenBank/DDBJ whole genome shotgun (WGS) entry which is preliminary data.</text>
</comment>
<evidence type="ECO:0000256" key="3">
    <source>
        <dbReference type="ARBA" id="ARBA00022448"/>
    </source>
</evidence>
<sequence>MALALPLTPAWSQVAVPAQLPPGAEPGREPLRPPQLVPQAPGGAVAVPQAPATRAPEGAEQLRFTLQRVDITGVSAYPAESLRALYAELLGQTISVARAFEVAAALELRYRSAGYVTTRVIVPQQTIEDGVFRIQVVEGYVSTIVVDEAVDPAAAAVQRLLAPLKDVKPISVAEIERRLLLANDLPGLTVRATLEPSATALGGSTLVVSTTRQAFDGSASIDNRASPYLGRGEVGAALAFNALGSGADRLTLSAHSSLHFDRSSAVSGGWDTLLSDDGTTFGLSASLARSHPGLELDPLDVRSKVVSGQATVTQPLIRSRLENLRLVGQFEARNVDTDIAGTAFTRDRLRILRVGLSYDLTDAWDGITAARVTLHKGLDFAGASERGAPTASRVNGRSDFFKLTAELTRLQQLGARTSLQATMAAQWTPQALLASEEMALGGASFGRAYNDGEISADQGVAAALELRYSPEMPALPNGAQVYSFMDGGRLRATSHGNPISGPHALASWGLGARANLLPGVMAALEVAKPFRTEVRTEGNRKARVFATLSAQF</sequence>
<evidence type="ECO:0000256" key="4">
    <source>
        <dbReference type="ARBA" id="ARBA00022452"/>
    </source>
</evidence>